<feature type="non-terminal residue" evidence="1">
    <location>
        <position position="57"/>
    </location>
</feature>
<proteinExistence type="predicted"/>
<accession>A0AAV7VQZ3</accession>
<organism evidence="1 2">
    <name type="scientific">Pleurodeles waltl</name>
    <name type="common">Iberian ribbed newt</name>
    <dbReference type="NCBI Taxonomy" id="8319"/>
    <lineage>
        <taxon>Eukaryota</taxon>
        <taxon>Metazoa</taxon>
        <taxon>Chordata</taxon>
        <taxon>Craniata</taxon>
        <taxon>Vertebrata</taxon>
        <taxon>Euteleostomi</taxon>
        <taxon>Amphibia</taxon>
        <taxon>Batrachia</taxon>
        <taxon>Caudata</taxon>
        <taxon>Salamandroidea</taxon>
        <taxon>Salamandridae</taxon>
        <taxon>Pleurodelinae</taxon>
        <taxon>Pleurodeles</taxon>
    </lineage>
</organism>
<protein>
    <submittedName>
        <fullName evidence="1">Uncharacterized protein</fullName>
    </submittedName>
</protein>
<dbReference type="EMBL" id="JANPWB010000003">
    <property type="protein sequence ID" value="KAJ1202781.1"/>
    <property type="molecule type" value="Genomic_DNA"/>
</dbReference>
<name>A0AAV7VQZ3_PLEWA</name>
<evidence type="ECO:0000313" key="1">
    <source>
        <dbReference type="EMBL" id="KAJ1202781.1"/>
    </source>
</evidence>
<dbReference type="AlphaFoldDB" id="A0AAV7VQZ3"/>
<feature type="non-terminal residue" evidence="1">
    <location>
        <position position="1"/>
    </location>
</feature>
<keyword evidence="2" id="KW-1185">Reference proteome</keyword>
<gene>
    <name evidence="1" type="ORF">NDU88_006577</name>
</gene>
<dbReference type="Proteomes" id="UP001066276">
    <property type="component" value="Chromosome 2_1"/>
</dbReference>
<comment type="caution">
    <text evidence="1">The sequence shown here is derived from an EMBL/GenBank/DDBJ whole genome shotgun (WGS) entry which is preliminary data.</text>
</comment>
<reference evidence="1" key="1">
    <citation type="journal article" date="2022" name="bioRxiv">
        <title>Sequencing and chromosome-scale assembly of the giantPleurodeles waltlgenome.</title>
        <authorList>
            <person name="Brown T."/>
            <person name="Elewa A."/>
            <person name="Iarovenko S."/>
            <person name="Subramanian E."/>
            <person name="Araus A.J."/>
            <person name="Petzold A."/>
            <person name="Susuki M."/>
            <person name="Suzuki K.-i.T."/>
            <person name="Hayashi T."/>
            <person name="Toyoda A."/>
            <person name="Oliveira C."/>
            <person name="Osipova E."/>
            <person name="Leigh N.D."/>
            <person name="Simon A."/>
            <person name="Yun M.H."/>
        </authorList>
    </citation>
    <scope>NUCLEOTIDE SEQUENCE</scope>
    <source>
        <strain evidence="1">20211129_DDA</strain>
        <tissue evidence="1">Liver</tissue>
    </source>
</reference>
<evidence type="ECO:0000313" key="2">
    <source>
        <dbReference type="Proteomes" id="UP001066276"/>
    </source>
</evidence>
<sequence>GAGPLLHSSGAQDPGHLSTLGLWLRTEGRHSLQLLCRGKRRRELLGTGCAVLGSSSA</sequence>